<feature type="transmembrane region" description="Helical" evidence="1">
    <location>
        <begin position="357"/>
        <end position="375"/>
    </location>
</feature>
<feature type="transmembrane region" description="Helical" evidence="1">
    <location>
        <begin position="219"/>
        <end position="239"/>
    </location>
</feature>
<feature type="transmembrane region" description="Helical" evidence="1">
    <location>
        <begin position="94"/>
        <end position="115"/>
    </location>
</feature>
<dbReference type="EMBL" id="AMRM01000001">
    <property type="protein sequence ID" value="EKF20929.1"/>
    <property type="molecule type" value="Genomic_DNA"/>
</dbReference>
<evidence type="ECO:0000256" key="1">
    <source>
        <dbReference type="SAM" id="Phobius"/>
    </source>
</evidence>
<keyword evidence="1" id="KW-0472">Membrane</keyword>
<feature type="transmembrane region" description="Helical" evidence="1">
    <location>
        <begin position="19"/>
        <end position="39"/>
    </location>
</feature>
<feature type="transmembrane region" description="Helical" evidence="1">
    <location>
        <begin position="152"/>
        <end position="173"/>
    </location>
</feature>
<reference evidence="2 3" key="1">
    <citation type="journal article" date="2012" name="J. Bacteriol.">
        <title>Genome Sequence of Nitratireductor pacificus Type Strain pht-3B.</title>
        <authorList>
            <person name="Lai Q."/>
            <person name="Li G."/>
            <person name="Shao Z."/>
        </authorList>
    </citation>
    <scope>NUCLEOTIDE SEQUENCE [LARGE SCALE GENOMIC DNA]</scope>
    <source>
        <strain evidence="3">pht-3B</strain>
    </source>
</reference>
<organism evidence="2 3">
    <name type="scientific">Nitratireductor pacificus pht-3B</name>
    <dbReference type="NCBI Taxonomy" id="391937"/>
    <lineage>
        <taxon>Bacteria</taxon>
        <taxon>Pseudomonadati</taxon>
        <taxon>Pseudomonadota</taxon>
        <taxon>Alphaproteobacteria</taxon>
        <taxon>Hyphomicrobiales</taxon>
        <taxon>Phyllobacteriaceae</taxon>
        <taxon>Nitratireductor</taxon>
    </lineage>
</organism>
<dbReference type="Proteomes" id="UP000006786">
    <property type="component" value="Unassembled WGS sequence"/>
</dbReference>
<keyword evidence="1" id="KW-1133">Transmembrane helix</keyword>
<evidence type="ECO:0008006" key="4">
    <source>
        <dbReference type="Google" id="ProtNLM"/>
    </source>
</evidence>
<feature type="transmembrane region" description="Helical" evidence="1">
    <location>
        <begin position="121"/>
        <end position="140"/>
    </location>
</feature>
<dbReference type="PATRIC" id="fig|391937.3.peg.225"/>
<keyword evidence="1" id="KW-0812">Transmembrane</keyword>
<sequence>MAVEHPTAAKRHARLTSPLALLCLAALAMATILLLPINVPIGPMYWDLFIYFDAANRLLSGQVPATDFFAPVGPLGYYLFAGGLKLFPNAQPLLLVHWSLFAVTAPLMALALWQVDGRSRGTALALLLPFLAFAILPFNTREFYPFPGSDGFAVYNRQVCQLLYALIVALVYLRDQRLLLVSIVAGMTALFLTKITGFAAGGLLCAFAFAAGRVRLRTAIAAALIFLAILGALELWNGITLNYLDDILTLVLMNEGSLLPRFLQAASHTFGIVVPAGLLALFTLYRDRAALAVTLRTPPRLAAVARFLDHDAFWIVAVLLAGIFFETQNTGSQALIFIWPVLLPVLLRLWRSDAPRGVVVTAVALAAAAALPPLVNTAERAARTYVGALKNVSMPGDNLKTLGRLNMRPEVLARAEKMLSFYARHRETYADFIRIQELPAYVFYSEFDFQVAHLMAIDDAIGAIRALEEEQGVTFETVMNLNFVNPFPWLLDRQAPRHVSIGADPTRTVPAPDAEALEAVRETDLILHPTCPLTTANADLLALYAPAMQDHQKIALNDCFDAYLSPRMADRIE</sequence>
<accession>K2LT18</accession>
<evidence type="ECO:0000313" key="2">
    <source>
        <dbReference type="EMBL" id="EKF20929.1"/>
    </source>
</evidence>
<feature type="transmembrane region" description="Helical" evidence="1">
    <location>
        <begin position="331"/>
        <end position="350"/>
    </location>
</feature>
<feature type="transmembrane region" description="Helical" evidence="1">
    <location>
        <begin position="303"/>
        <end position="325"/>
    </location>
</feature>
<gene>
    <name evidence="2" type="ORF">NA2_01085</name>
</gene>
<evidence type="ECO:0000313" key="3">
    <source>
        <dbReference type="Proteomes" id="UP000006786"/>
    </source>
</evidence>
<protein>
    <recommendedName>
        <fullName evidence="4">Glycosyltransferase RgtA/B/C/D-like domain-containing protein</fullName>
    </recommendedName>
</protein>
<dbReference type="AlphaFoldDB" id="K2LT18"/>
<name>K2LT18_9HYPH</name>
<feature type="transmembrane region" description="Helical" evidence="1">
    <location>
        <begin position="259"/>
        <end position="282"/>
    </location>
</feature>
<feature type="transmembrane region" description="Helical" evidence="1">
    <location>
        <begin position="179"/>
        <end position="212"/>
    </location>
</feature>
<dbReference type="eggNOG" id="ENOG5033G6R">
    <property type="taxonomic scope" value="Bacteria"/>
</dbReference>
<comment type="caution">
    <text evidence="2">The sequence shown here is derived from an EMBL/GenBank/DDBJ whole genome shotgun (WGS) entry which is preliminary data.</text>
</comment>
<proteinExistence type="predicted"/>
<feature type="transmembrane region" description="Helical" evidence="1">
    <location>
        <begin position="68"/>
        <end position="87"/>
    </location>
</feature>
<keyword evidence="3" id="KW-1185">Reference proteome</keyword>